<dbReference type="PRINTS" id="PR00301">
    <property type="entry name" value="HEATSHOCK70"/>
</dbReference>
<dbReference type="GO" id="GO:0140662">
    <property type="term" value="F:ATP-dependent protein folding chaperone"/>
    <property type="evidence" value="ECO:0007669"/>
    <property type="project" value="InterPro"/>
</dbReference>
<accession>A0AAD9SER9</accession>
<dbReference type="Proteomes" id="UP001265746">
    <property type="component" value="Unassembled WGS sequence"/>
</dbReference>
<dbReference type="FunFam" id="3.30.420.40:FF:000028">
    <property type="entry name" value="heat shock 70 kDa protein-like"/>
    <property type="match status" value="1"/>
</dbReference>
<dbReference type="Pfam" id="PF00012">
    <property type="entry name" value="HSP70"/>
    <property type="match status" value="2"/>
</dbReference>
<comment type="caution">
    <text evidence="5">The sequence shown here is derived from an EMBL/GenBank/DDBJ whole genome shotgun (WGS) entry which is preliminary data.</text>
</comment>
<dbReference type="AlphaFoldDB" id="A0AAD9SER9"/>
<organism evidence="5 6">
    <name type="scientific">Phomopsis amygdali</name>
    <name type="common">Fusicoccum amygdali</name>
    <dbReference type="NCBI Taxonomy" id="1214568"/>
    <lineage>
        <taxon>Eukaryota</taxon>
        <taxon>Fungi</taxon>
        <taxon>Dikarya</taxon>
        <taxon>Ascomycota</taxon>
        <taxon>Pezizomycotina</taxon>
        <taxon>Sordariomycetes</taxon>
        <taxon>Sordariomycetidae</taxon>
        <taxon>Diaporthales</taxon>
        <taxon>Diaporthaceae</taxon>
        <taxon>Diaporthe</taxon>
    </lineage>
</organism>
<dbReference type="EMBL" id="JAUJFL010000003">
    <property type="protein sequence ID" value="KAK2606811.1"/>
    <property type="molecule type" value="Genomic_DNA"/>
</dbReference>
<evidence type="ECO:0000256" key="3">
    <source>
        <dbReference type="ARBA" id="ARBA00022840"/>
    </source>
</evidence>
<evidence type="ECO:0000256" key="4">
    <source>
        <dbReference type="RuleBase" id="RU003322"/>
    </source>
</evidence>
<evidence type="ECO:0000256" key="1">
    <source>
        <dbReference type="ARBA" id="ARBA00007381"/>
    </source>
</evidence>
<dbReference type="Gene3D" id="3.30.420.40">
    <property type="match status" value="2"/>
</dbReference>
<evidence type="ECO:0000313" key="6">
    <source>
        <dbReference type="Proteomes" id="UP001265746"/>
    </source>
</evidence>
<proteinExistence type="inferred from homology"/>
<dbReference type="InterPro" id="IPR013126">
    <property type="entry name" value="Hsp_70_fam"/>
</dbReference>
<reference evidence="5" key="1">
    <citation type="submission" date="2023-06" db="EMBL/GenBank/DDBJ databases">
        <authorList>
            <person name="Noh H."/>
        </authorList>
    </citation>
    <scope>NUCLEOTIDE SEQUENCE</scope>
    <source>
        <strain evidence="5">DUCC20226</strain>
    </source>
</reference>
<gene>
    <name evidence="5" type="ORF">N8I77_005537</name>
</gene>
<dbReference type="GO" id="GO:0005524">
    <property type="term" value="F:ATP binding"/>
    <property type="evidence" value="ECO:0007669"/>
    <property type="project" value="UniProtKB-KW"/>
</dbReference>
<evidence type="ECO:0000313" key="5">
    <source>
        <dbReference type="EMBL" id="KAK2606811.1"/>
    </source>
</evidence>
<name>A0AAD9SER9_PHOAM</name>
<dbReference type="Gene3D" id="2.60.34.10">
    <property type="entry name" value="Substrate Binding Domain Of DNAk, Chain A, domain 1"/>
    <property type="match status" value="1"/>
</dbReference>
<comment type="similarity">
    <text evidence="1 4">Belongs to the heat shock protein 70 family.</text>
</comment>
<keyword evidence="3 4" id="KW-0067">ATP-binding</keyword>
<sequence length="517" mass="57055">MSDNPSRTICDFISLLGRNGSDPILQEAITSLPYQVKEGSGGPVVTFETRGKKGSLTLERAAGILMSNLRDTSARIIGDDVRHAVVAVPTSFNSRQKESLKAAGHTYHLNVLRTVSAPTAAGIAYELDSKHGERNVVVLDLGASKSEATVLNIDQGVFEPLTTVSIPMGGHQLNKKFAQLIAAGCAEEGFNLDQQALAELDKEIEAAKRSSLGLGPGDYCTLINCHEKCPGLRQQVKMKKQVNDGMDEYISTAVFEPLKRALKNLNMKLEWEPSNPWFQRAGIPYIPSDIIDVESFVPVGGFSKMRTVAWLLKGLRHKVPKGPGDFDVDEAVLKGVAMQAKVLTNYDDNDGCRLFDVNLLSLGLETEEGYFRKIVPRIMPIPTRRRQNFTTAYDNQDSMLIRVFEGERRMARDNLLLGEFELKDIPPAPRHVPRVEVAFEVDNNTASLRGIEYSELERLVYEAEQEFEETGPVGIPTMERYVAFVEQAMDRGDVVDPPGAADDWKEYVKPADIGGAG</sequence>
<keyword evidence="6" id="KW-1185">Reference proteome</keyword>
<dbReference type="SUPFAM" id="SSF100920">
    <property type="entry name" value="Heat shock protein 70kD (HSP70), peptide-binding domain"/>
    <property type="match status" value="1"/>
</dbReference>
<dbReference type="Gene3D" id="3.90.640.10">
    <property type="entry name" value="Actin, Chain A, domain 4"/>
    <property type="match status" value="1"/>
</dbReference>
<evidence type="ECO:0000256" key="2">
    <source>
        <dbReference type="ARBA" id="ARBA00022741"/>
    </source>
</evidence>
<dbReference type="PANTHER" id="PTHR19375">
    <property type="entry name" value="HEAT SHOCK PROTEIN 70KDA"/>
    <property type="match status" value="1"/>
</dbReference>
<protein>
    <submittedName>
        <fullName evidence="5">Uncharacterized protein</fullName>
    </submittedName>
</protein>
<dbReference type="InterPro" id="IPR043129">
    <property type="entry name" value="ATPase_NBD"/>
</dbReference>
<keyword evidence="2 4" id="KW-0547">Nucleotide-binding</keyword>
<dbReference type="InterPro" id="IPR029047">
    <property type="entry name" value="HSP70_peptide-bd_sf"/>
</dbReference>
<dbReference type="SUPFAM" id="SSF53067">
    <property type="entry name" value="Actin-like ATPase domain"/>
    <property type="match status" value="2"/>
</dbReference>